<keyword evidence="4" id="KW-1185">Reference proteome</keyword>
<keyword evidence="1" id="KW-0812">Transmembrane</keyword>
<dbReference type="EMBL" id="JWJD01000007">
    <property type="protein sequence ID" value="KIH75762.1"/>
    <property type="molecule type" value="Genomic_DNA"/>
</dbReference>
<protein>
    <recommendedName>
        <fullName evidence="2">DUF374 domain-containing protein</fullName>
    </recommendedName>
</protein>
<dbReference type="InterPro" id="IPR007172">
    <property type="entry name" value="DUF374"/>
</dbReference>
<comment type="caution">
    <text evidence="3">The sequence shown here is derived from an EMBL/GenBank/DDBJ whole genome shotgun (WGS) entry which is preliminary data.</text>
</comment>
<dbReference type="RefSeq" id="WP_040100525.1">
    <property type="nucleotide sequence ID" value="NZ_JWJD01000007.1"/>
</dbReference>
<keyword evidence="1" id="KW-0472">Membrane</keyword>
<dbReference type="Pfam" id="PF04028">
    <property type="entry name" value="DUF374"/>
    <property type="match status" value="1"/>
</dbReference>
<accession>A0A0C2HSM2</accession>
<reference evidence="3 4" key="1">
    <citation type="submission" date="2014-12" db="EMBL/GenBank/DDBJ databases">
        <title>Genomes of Geoalkalibacter ferrihydriticus and Geoalkalibacter subterraneus, two haloalkaliphilic metal-reducing members of the Geobacteraceae.</title>
        <authorList>
            <person name="Badalamenti J.P."/>
            <person name="Torres C.I."/>
            <person name="Krajmalnik-Brown R."/>
            <person name="Bond D.R."/>
        </authorList>
    </citation>
    <scope>NUCLEOTIDE SEQUENCE [LARGE SCALE GENOMIC DNA]</scope>
    <source>
        <strain evidence="3 4">DSM 17813</strain>
    </source>
</reference>
<dbReference type="SUPFAM" id="SSF69593">
    <property type="entry name" value="Glycerol-3-phosphate (1)-acyltransferase"/>
    <property type="match status" value="1"/>
</dbReference>
<gene>
    <name evidence="3" type="ORF">GFER_14255</name>
</gene>
<feature type="domain" description="DUF374" evidence="2">
    <location>
        <begin position="69"/>
        <end position="135"/>
    </location>
</feature>
<evidence type="ECO:0000313" key="3">
    <source>
        <dbReference type="EMBL" id="KIH75762.1"/>
    </source>
</evidence>
<proteinExistence type="predicted"/>
<evidence type="ECO:0000259" key="2">
    <source>
        <dbReference type="Pfam" id="PF04028"/>
    </source>
</evidence>
<dbReference type="CDD" id="cd07983">
    <property type="entry name" value="LPLAT_DUF374-like"/>
    <property type="match status" value="1"/>
</dbReference>
<evidence type="ECO:0000256" key="1">
    <source>
        <dbReference type="SAM" id="Phobius"/>
    </source>
</evidence>
<evidence type="ECO:0000313" key="4">
    <source>
        <dbReference type="Proteomes" id="UP000035068"/>
    </source>
</evidence>
<keyword evidence="1" id="KW-1133">Transmembrane helix</keyword>
<dbReference type="Proteomes" id="UP000035068">
    <property type="component" value="Unassembled WGS sequence"/>
</dbReference>
<name>A0A0C2HSM2_9BACT</name>
<dbReference type="AlphaFoldDB" id="A0A0C2HSM2"/>
<sequence>MSQRRFQRISDRLLVAVVPWVASLVIRVLHRSMSIEILGEERVKAIWQKGEHFIFPFWHEQLLLMIKCYRGPGAKILISASKDGELIARTMELFGQGTVRGSSSRGGAAALRSLVQAGKEPFDLGITPDGPRGPRRQIKEGVVHLARLTGRGVVPLAFVCSRGHRFSSWDRFLLPYPFSRGVYSFGEPIQYQRGEDPEDFRKRLQQAMDDNEREAIARLEEHGVSAV</sequence>
<feature type="transmembrane region" description="Helical" evidence="1">
    <location>
        <begin position="12"/>
        <end position="30"/>
    </location>
</feature>
<organism evidence="3 4">
    <name type="scientific">Geoalkalibacter ferrihydriticus DSM 17813</name>
    <dbReference type="NCBI Taxonomy" id="1121915"/>
    <lineage>
        <taxon>Bacteria</taxon>
        <taxon>Pseudomonadati</taxon>
        <taxon>Thermodesulfobacteriota</taxon>
        <taxon>Desulfuromonadia</taxon>
        <taxon>Desulfuromonadales</taxon>
        <taxon>Geoalkalibacteraceae</taxon>
        <taxon>Geoalkalibacter</taxon>
    </lineage>
</organism>